<dbReference type="EMBL" id="CP022310">
    <property type="protein sequence ID" value="QDI71219.1"/>
    <property type="molecule type" value="Genomic_DNA"/>
</dbReference>
<dbReference type="InterPro" id="IPR003594">
    <property type="entry name" value="HATPase_dom"/>
</dbReference>
<evidence type="ECO:0000256" key="1">
    <source>
        <dbReference type="ARBA" id="ARBA00022527"/>
    </source>
</evidence>
<protein>
    <submittedName>
        <fullName evidence="4">Anti-sigma regulatory factor</fullName>
    </submittedName>
</protein>
<dbReference type="InterPro" id="IPR050267">
    <property type="entry name" value="Anti-sigma-factor_SerPK"/>
</dbReference>
<evidence type="ECO:0000313" key="5">
    <source>
        <dbReference type="Proteomes" id="UP000316215"/>
    </source>
</evidence>
<dbReference type="CDD" id="cd16936">
    <property type="entry name" value="HATPase_RsbW-like"/>
    <property type="match status" value="1"/>
</dbReference>
<accession>A0A514JV46</accession>
<gene>
    <name evidence="4" type="ORF">CD934_22960</name>
</gene>
<dbReference type="AlphaFoldDB" id="A0A514JV46"/>
<dbReference type="SUPFAM" id="SSF55874">
    <property type="entry name" value="ATPase domain of HSP90 chaperone/DNA topoisomerase II/histidine kinase"/>
    <property type="match status" value="1"/>
</dbReference>
<dbReference type="Proteomes" id="UP000316215">
    <property type="component" value="Chromosome"/>
</dbReference>
<dbReference type="InterPro" id="IPR025847">
    <property type="entry name" value="MEDS_domain"/>
</dbReference>
<evidence type="ECO:0000313" key="4">
    <source>
        <dbReference type="EMBL" id="QDI71219.1"/>
    </source>
</evidence>
<feature type="domain" description="Histidine kinase/HSP90-like ATPase" evidence="2">
    <location>
        <begin position="202"/>
        <end position="312"/>
    </location>
</feature>
<keyword evidence="1" id="KW-0418">Kinase</keyword>
<name>A0A514JV46_9ACTN</name>
<dbReference type="Pfam" id="PF13581">
    <property type="entry name" value="HATPase_c_2"/>
    <property type="match status" value="1"/>
</dbReference>
<evidence type="ECO:0000259" key="3">
    <source>
        <dbReference type="Pfam" id="PF14417"/>
    </source>
</evidence>
<keyword evidence="5" id="KW-1185">Reference proteome</keyword>
<feature type="domain" description="MEDS" evidence="3">
    <location>
        <begin position="17"/>
        <end position="161"/>
    </location>
</feature>
<dbReference type="NCBIfam" id="NF041045">
    <property type="entry name" value="RsbA_anti_sig"/>
    <property type="match status" value="1"/>
</dbReference>
<dbReference type="InterPro" id="IPR047718">
    <property type="entry name" value="RsbA-like_anti_sig"/>
</dbReference>
<dbReference type="PANTHER" id="PTHR35526:SF3">
    <property type="entry name" value="ANTI-SIGMA-F FACTOR RSBW"/>
    <property type="match status" value="1"/>
</dbReference>
<sequence length="320" mass="33987">MTTSAGPVTTAHDPFVHPALFYRDEQEYLDGTVSFVREGLAAGEPVAVAVPGERLRLIGDALGGDAAHVRLLDMREAGRNPGRIIPGVLRAFADSHPAGQRVRIIGEPIWAGRTETEYPACVQHEALINAAFRGRAVTILCPYDAVRLPGPVLDDAYATHPTVIPAGSRAVRDSAAYAPDAVVSRYNEPLPPVADAMTFPFVAESLTAARHAATDEGRRLGLTGVTLEDLALATAELTTNSVLHGGGSGVLRIWAEDGHVLCEVRDGGRLTDPLAGRRPAAGGRRGGRGLLLVNLIADLVRVHTGDDGTTIRCWFPRSRP</sequence>
<dbReference type="InterPro" id="IPR036890">
    <property type="entry name" value="HATPase_C_sf"/>
</dbReference>
<evidence type="ECO:0000259" key="2">
    <source>
        <dbReference type="Pfam" id="PF13581"/>
    </source>
</evidence>
<reference evidence="4 5" key="1">
    <citation type="submission" date="2017-07" db="EMBL/GenBank/DDBJ databases">
        <title>The Complete Genome of Streptomyces asterosporus-ZSY.</title>
        <authorList>
            <person name="Zhang S."/>
        </authorList>
    </citation>
    <scope>NUCLEOTIDE SEQUENCE [LARGE SCALE GENOMIC DNA]</scope>
    <source>
        <strain evidence="4 5">DSM 41452</strain>
    </source>
</reference>
<proteinExistence type="predicted"/>
<dbReference type="Pfam" id="PF14417">
    <property type="entry name" value="MEDS"/>
    <property type="match status" value="1"/>
</dbReference>
<dbReference type="PANTHER" id="PTHR35526">
    <property type="entry name" value="ANTI-SIGMA-F FACTOR RSBW-RELATED"/>
    <property type="match status" value="1"/>
</dbReference>
<dbReference type="Gene3D" id="3.30.565.10">
    <property type="entry name" value="Histidine kinase-like ATPase, C-terminal domain"/>
    <property type="match status" value="1"/>
</dbReference>
<dbReference type="GO" id="GO:0004674">
    <property type="term" value="F:protein serine/threonine kinase activity"/>
    <property type="evidence" value="ECO:0007669"/>
    <property type="project" value="UniProtKB-KW"/>
</dbReference>
<dbReference type="KEGG" id="sast:CD934_22960"/>
<dbReference type="RefSeq" id="WP_142233021.1">
    <property type="nucleotide sequence ID" value="NZ_CP022310.1"/>
</dbReference>
<organism evidence="4 5">
    <name type="scientific">Streptomyces calvus</name>
    <dbReference type="NCBI Taxonomy" id="67282"/>
    <lineage>
        <taxon>Bacteria</taxon>
        <taxon>Bacillati</taxon>
        <taxon>Actinomycetota</taxon>
        <taxon>Actinomycetes</taxon>
        <taxon>Kitasatosporales</taxon>
        <taxon>Streptomycetaceae</taxon>
        <taxon>Streptomyces</taxon>
    </lineage>
</organism>
<keyword evidence="1" id="KW-0808">Transferase</keyword>
<keyword evidence="1" id="KW-0723">Serine/threonine-protein kinase</keyword>